<evidence type="ECO:0000256" key="1">
    <source>
        <dbReference type="ARBA" id="ARBA00009431"/>
    </source>
</evidence>
<name>A0ABR4P5H6_9HELO</name>
<keyword evidence="6" id="KW-0325">Glycoprotein</keyword>
<feature type="chain" id="PRO_5045910295" description="carboxypeptidase C" evidence="7">
    <location>
        <begin position="22"/>
        <end position="519"/>
    </location>
</feature>
<gene>
    <name evidence="8" type="ORF">PVAG01_10296</name>
</gene>
<dbReference type="Gene3D" id="1.10.287.410">
    <property type="match status" value="1"/>
</dbReference>
<evidence type="ECO:0000256" key="2">
    <source>
        <dbReference type="ARBA" id="ARBA00012446"/>
    </source>
</evidence>
<dbReference type="InterPro" id="IPR029058">
    <property type="entry name" value="AB_hydrolase_fold"/>
</dbReference>
<evidence type="ECO:0000256" key="4">
    <source>
        <dbReference type="ARBA" id="ARBA00022670"/>
    </source>
</evidence>
<keyword evidence="4" id="KW-0645">Protease</keyword>
<sequence>MKEFSIATGLITNLFITPILGSQLFFPAARQQIPLNLVDLTTKQNQHQKHRVASDGDGFWVKEQGEDICSAGTKQWTGSIDVSEEKSLFFWFFESRNDAKNDPLVVWLNGGPGGSSMFGLFREIGPCLVNEYGNGTKFNPYSWSNHANMLFIDQPASVGFSTVNGTSEGGPTTLLESAIDFEKFLVRFFGEVFPQFAKHSFHITGESFAGHYIPYFTSYIGERQRTQAKDYLTVPIQSMVLVDAVTNMVTSTTGGLYDHFCTRDEHGILNKPNGFNETTCAAMAKALPACEALADKCVESYDGNLCYYAATFCDQTVGKWFMEEVYVGGRDPYDDRKICQQDPPMCEDFANGTIGIYLNRPHVLQGIGMPDDFYYAGVNLELGERWCSGTDCSIPTTREVQYVLENMDARVLVINGNNDSLVNTAGNIRAWEQTAWSKQALFRVMPFVNWFYPSESKSQSIEAGMTKVKGGQVKSAGKLSFVTIDEAGHASPGDQPEAVAWIIDCWFNGHSSKEGGCPI</sequence>
<evidence type="ECO:0000313" key="8">
    <source>
        <dbReference type="EMBL" id="KAL3418580.1"/>
    </source>
</evidence>
<keyword evidence="7" id="KW-0732">Signal</keyword>
<comment type="similarity">
    <text evidence="1">Belongs to the peptidase S10 family.</text>
</comment>
<keyword evidence="9" id="KW-1185">Reference proteome</keyword>
<dbReference type="Pfam" id="PF00450">
    <property type="entry name" value="Peptidase_S10"/>
    <property type="match status" value="1"/>
</dbReference>
<evidence type="ECO:0000256" key="6">
    <source>
        <dbReference type="ARBA" id="ARBA00023180"/>
    </source>
</evidence>
<dbReference type="PANTHER" id="PTHR11802:SF113">
    <property type="entry name" value="SERINE CARBOXYPEPTIDASE CTSA-4.1"/>
    <property type="match status" value="1"/>
</dbReference>
<protein>
    <recommendedName>
        <fullName evidence="2">carboxypeptidase C</fullName>
        <ecNumber evidence="2">3.4.16.5</ecNumber>
    </recommendedName>
</protein>
<dbReference type="EC" id="3.4.16.5" evidence="2"/>
<keyword evidence="5" id="KW-0378">Hydrolase</keyword>
<dbReference type="GO" id="GO:0004180">
    <property type="term" value="F:carboxypeptidase activity"/>
    <property type="evidence" value="ECO:0007669"/>
    <property type="project" value="UniProtKB-KW"/>
</dbReference>
<reference evidence="8 9" key="1">
    <citation type="submission" date="2024-06" db="EMBL/GenBank/DDBJ databases">
        <title>Complete genome of Phlyctema vagabunda strain 19-DSS-EL-015.</title>
        <authorList>
            <person name="Fiorenzani C."/>
        </authorList>
    </citation>
    <scope>NUCLEOTIDE SEQUENCE [LARGE SCALE GENOMIC DNA]</scope>
    <source>
        <strain evidence="8 9">19-DSS-EL-015</strain>
    </source>
</reference>
<dbReference type="SUPFAM" id="SSF53474">
    <property type="entry name" value="alpha/beta-Hydrolases"/>
    <property type="match status" value="1"/>
</dbReference>
<feature type="signal peptide" evidence="7">
    <location>
        <begin position="1"/>
        <end position="21"/>
    </location>
</feature>
<organism evidence="8 9">
    <name type="scientific">Phlyctema vagabunda</name>
    <dbReference type="NCBI Taxonomy" id="108571"/>
    <lineage>
        <taxon>Eukaryota</taxon>
        <taxon>Fungi</taxon>
        <taxon>Dikarya</taxon>
        <taxon>Ascomycota</taxon>
        <taxon>Pezizomycotina</taxon>
        <taxon>Leotiomycetes</taxon>
        <taxon>Helotiales</taxon>
        <taxon>Dermateaceae</taxon>
        <taxon>Phlyctema</taxon>
    </lineage>
</organism>
<accession>A0ABR4P5H6</accession>
<evidence type="ECO:0000313" key="9">
    <source>
        <dbReference type="Proteomes" id="UP001629113"/>
    </source>
</evidence>
<dbReference type="EMBL" id="JBFCZG010000009">
    <property type="protein sequence ID" value="KAL3418580.1"/>
    <property type="molecule type" value="Genomic_DNA"/>
</dbReference>
<proteinExistence type="inferred from homology"/>
<dbReference type="Proteomes" id="UP001629113">
    <property type="component" value="Unassembled WGS sequence"/>
</dbReference>
<dbReference type="Gene3D" id="3.40.50.1820">
    <property type="entry name" value="alpha/beta hydrolase"/>
    <property type="match status" value="1"/>
</dbReference>
<keyword evidence="3 8" id="KW-0121">Carboxypeptidase</keyword>
<evidence type="ECO:0000256" key="5">
    <source>
        <dbReference type="ARBA" id="ARBA00022801"/>
    </source>
</evidence>
<dbReference type="PANTHER" id="PTHR11802">
    <property type="entry name" value="SERINE PROTEASE FAMILY S10 SERINE CARBOXYPEPTIDASE"/>
    <property type="match status" value="1"/>
</dbReference>
<dbReference type="PRINTS" id="PR00724">
    <property type="entry name" value="CRBOXYPTASEC"/>
</dbReference>
<evidence type="ECO:0000256" key="3">
    <source>
        <dbReference type="ARBA" id="ARBA00022645"/>
    </source>
</evidence>
<comment type="caution">
    <text evidence="8">The sequence shown here is derived from an EMBL/GenBank/DDBJ whole genome shotgun (WGS) entry which is preliminary data.</text>
</comment>
<dbReference type="InterPro" id="IPR001563">
    <property type="entry name" value="Peptidase_S10"/>
</dbReference>
<evidence type="ECO:0000256" key="7">
    <source>
        <dbReference type="SAM" id="SignalP"/>
    </source>
</evidence>